<organism evidence="13 14">
    <name type="scientific">Ensete ventricosum</name>
    <name type="common">Abyssinian banana</name>
    <name type="synonym">Musa ensete</name>
    <dbReference type="NCBI Taxonomy" id="4639"/>
    <lineage>
        <taxon>Eukaryota</taxon>
        <taxon>Viridiplantae</taxon>
        <taxon>Streptophyta</taxon>
        <taxon>Embryophyta</taxon>
        <taxon>Tracheophyta</taxon>
        <taxon>Spermatophyta</taxon>
        <taxon>Magnoliopsida</taxon>
        <taxon>Liliopsida</taxon>
        <taxon>Zingiberales</taxon>
        <taxon>Musaceae</taxon>
        <taxon>Ensete</taxon>
    </lineage>
</organism>
<keyword evidence="7 12" id="KW-0560">Oxidoreductase</keyword>
<dbReference type="GO" id="GO:0006629">
    <property type="term" value="P:lipid metabolic process"/>
    <property type="evidence" value="ECO:0007669"/>
    <property type="project" value="UniProtKB-ARBA"/>
</dbReference>
<evidence type="ECO:0008006" key="15">
    <source>
        <dbReference type="Google" id="ProtNLM"/>
    </source>
</evidence>
<dbReference type="EMBL" id="JAQQAF010000007">
    <property type="protein sequence ID" value="KAJ8471975.1"/>
    <property type="molecule type" value="Genomic_DNA"/>
</dbReference>
<dbReference type="GO" id="GO:0016705">
    <property type="term" value="F:oxidoreductase activity, acting on paired donors, with incorporation or reduction of molecular oxygen"/>
    <property type="evidence" value="ECO:0007669"/>
    <property type="project" value="InterPro"/>
</dbReference>
<keyword evidence="8 11" id="KW-0408">Iron</keyword>
<dbReference type="GO" id="GO:0004497">
    <property type="term" value="F:monooxygenase activity"/>
    <property type="evidence" value="ECO:0007669"/>
    <property type="project" value="UniProtKB-KW"/>
</dbReference>
<reference evidence="13 14" key="1">
    <citation type="submission" date="2022-12" db="EMBL/GenBank/DDBJ databases">
        <title>Chromosome-scale assembly of the Ensete ventricosum genome.</title>
        <authorList>
            <person name="Dussert Y."/>
            <person name="Stocks J."/>
            <person name="Wendawek A."/>
            <person name="Woldeyes F."/>
            <person name="Nichols R.A."/>
            <person name="Borrell J.S."/>
        </authorList>
    </citation>
    <scope>NUCLEOTIDE SEQUENCE [LARGE SCALE GENOMIC DNA]</scope>
    <source>
        <strain evidence="14">cv. Maze</strain>
        <tissue evidence="13">Seeds</tissue>
    </source>
</reference>
<evidence type="ECO:0000256" key="5">
    <source>
        <dbReference type="ARBA" id="ARBA00022723"/>
    </source>
</evidence>
<dbReference type="PANTHER" id="PTHR24282">
    <property type="entry name" value="CYTOCHROME P450 FAMILY MEMBER"/>
    <property type="match status" value="1"/>
</dbReference>
<dbReference type="GO" id="GO:0016020">
    <property type="term" value="C:membrane"/>
    <property type="evidence" value="ECO:0007669"/>
    <property type="project" value="UniProtKB-SubCell"/>
</dbReference>
<keyword evidence="10" id="KW-0472">Membrane</keyword>
<keyword evidence="4" id="KW-0812">Transmembrane</keyword>
<evidence type="ECO:0000256" key="8">
    <source>
        <dbReference type="ARBA" id="ARBA00023004"/>
    </source>
</evidence>
<evidence type="ECO:0000256" key="6">
    <source>
        <dbReference type="ARBA" id="ARBA00022989"/>
    </source>
</evidence>
<evidence type="ECO:0000313" key="13">
    <source>
        <dbReference type="EMBL" id="KAJ8471975.1"/>
    </source>
</evidence>
<dbReference type="Pfam" id="PF00067">
    <property type="entry name" value="p450"/>
    <property type="match status" value="1"/>
</dbReference>
<dbReference type="GO" id="GO:0020037">
    <property type="term" value="F:heme binding"/>
    <property type="evidence" value="ECO:0007669"/>
    <property type="project" value="InterPro"/>
</dbReference>
<gene>
    <name evidence="13" type="ORF">OPV22_026318</name>
</gene>
<comment type="caution">
    <text evidence="13">The sequence shown here is derived from an EMBL/GenBank/DDBJ whole genome shotgun (WGS) entry which is preliminary data.</text>
</comment>
<proteinExistence type="inferred from homology"/>
<dbReference type="InterPro" id="IPR002401">
    <property type="entry name" value="Cyt_P450_E_grp-I"/>
</dbReference>
<keyword evidence="14" id="KW-1185">Reference proteome</keyword>
<dbReference type="InterPro" id="IPR050665">
    <property type="entry name" value="Cytochrome_P450_Monooxygen"/>
</dbReference>
<dbReference type="InterPro" id="IPR017972">
    <property type="entry name" value="Cyt_P450_CS"/>
</dbReference>
<dbReference type="GO" id="GO:0005506">
    <property type="term" value="F:iron ion binding"/>
    <property type="evidence" value="ECO:0007669"/>
    <property type="project" value="InterPro"/>
</dbReference>
<accession>A0AAV8P8W7</accession>
<keyword evidence="9 12" id="KW-0503">Monooxygenase</keyword>
<evidence type="ECO:0000313" key="14">
    <source>
        <dbReference type="Proteomes" id="UP001222027"/>
    </source>
</evidence>
<keyword evidence="6" id="KW-1133">Transmembrane helix</keyword>
<feature type="binding site" description="axial binding residue" evidence="11">
    <location>
        <position position="301"/>
    </location>
    <ligand>
        <name>heme</name>
        <dbReference type="ChEBI" id="CHEBI:30413"/>
    </ligand>
    <ligandPart>
        <name>Fe</name>
        <dbReference type="ChEBI" id="CHEBI:18248"/>
    </ligandPart>
</feature>
<comment type="cofactor">
    <cofactor evidence="11">
        <name>heme</name>
        <dbReference type="ChEBI" id="CHEBI:30413"/>
    </cofactor>
</comment>
<dbReference type="PRINTS" id="PR00385">
    <property type="entry name" value="P450"/>
</dbReference>
<comment type="subcellular location">
    <subcellularLocation>
        <location evidence="1">Membrane</location>
    </subcellularLocation>
</comment>
<evidence type="ECO:0000256" key="3">
    <source>
        <dbReference type="ARBA" id="ARBA00022617"/>
    </source>
</evidence>
<evidence type="ECO:0000256" key="2">
    <source>
        <dbReference type="ARBA" id="ARBA00010617"/>
    </source>
</evidence>
<name>A0AAV8P8W7_ENSVE</name>
<evidence type="ECO:0000256" key="1">
    <source>
        <dbReference type="ARBA" id="ARBA00004370"/>
    </source>
</evidence>
<dbReference type="Proteomes" id="UP001222027">
    <property type="component" value="Unassembled WGS sequence"/>
</dbReference>
<sequence length="356" mass="40105">MAECARSMLEAWQDDADAVADHAKEVEVAREFQELTANVISHTAFGSSYSEGKEVFVAQKELQILVIESFLNVNIPGFRYVPSRRNLRIWNLERRIRNKFMGIIRDRLGRTGNGNDNDDGDDDVGCGNDLLGLMLEAATRKQDEQKKMSMDEIIDECKTFFIAGHETTSHLLIWAMFLLSTNLQWQEKLREEVLSECGMEVPNADTLANLKLVTMVLLEALRIYSPVALLRRKAAKDVTLGNINIKKNTLLMMPIAVVHRNKEVWGDDANEFNPLRFENGILKAAAHPSAFLSFSIGPRACIGQNFAMLEAKTVIAMILQRFSFSLSPKYKHAPIDSATMLQPQYGVPIVLRPLHL</sequence>
<dbReference type="PROSITE" id="PS00086">
    <property type="entry name" value="CYTOCHROME_P450"/>
    <property type="match status" value="1"/>
</dbReference>
<comment type="similarity">
    <text evidence="2 12">Belongs to the cytochrome P450 family.</text>
</comment>
<evidence type="ECO:0000256" key="10">
    <source>
        <dbReference type="ARBA" id="ARBA00023136"/>
    </source>
</evidence>
<dbReference type="SUPFAM" id="SSF48264">
    <property type="entry name" value="Cytochrome P450"/>
    <property type="match status" value="1"/>
</dbReference>
<evidence type="ECO:0000256" key="11">
    <source>
        <dbReference type="PIRSR" id="PIRSR602401-1"/>
    </source>
</evidence>
<dbReference type="InterPro" id="IPR036396">
    <property type="entry name" value="Cyt_P450_sf"/>
</dbReference>
<evidence type="ECO:0000256" key="12">
    <source>
        <dbReference type="RuleBase" id="RU000461"/>
    </source>
</evidence>
<evidence type="ECO:0000256" key="9">
    <source>
        <dbReference type="ARBA" id="ARBA00023033"/>
    </source>
</evidence>
<keyword evidence="3 11" id="KW-0349">Heme</keyword>
<evidence type="ECO:0000256" key="4">
    <source>
        <dbReference type="ARBA" id="ARBA00022692"/>
    </source>
</evidence>
<dbReference type="PRINTS" id="PR00463">
    <property type="entry name" value="EP450I"/>
</dbReference>
<dbReference type="AlphaFoldDB" id="A0AAV8P8W7"/>
<protein>
    <recommendedName>
        <fullName evidence="15">Cytochrome P450</fullName>
    </recommendedName>
</protein>
<dbReference type="InterPro" id="IPR001128">
    <property type="entry name" value="Cyt_P450"/>
</dbReference>
<evidence type="ECO:0000256" key="7">
    <source>
        <dbReference type="ARBA" id="ARBA00023002"/>
    </source>
</evidence>
<dbReference type="PANTHER" id="PTHR24282:SF135">
    <property type="entry name" value="CYTOCHROME P450 709B2"/>
    <property type="match status" value="1"/>
</dbReference>
<keyword evidence="5 11" id="KW-0479">Metal-binding</keyword>
<dbReference type="Gene3D" id="1.10.630.10">
    <property type="entry name" value="Cytochrome P450"/>
    <property type="match status" value="1"/>
</dbReference>